<feature type="region of interest" description="Disordered" evidence="2">
    <location>
        <begin position="63"/>
        <end position="113"/>
    </location>
</feature>
<organism evidence="4 5">
    <name type="scientific">Astrephomene gubernaculifera</name>
    <dbReference type="NCBI Taxonomy" id="47775"/>
    <lineage>
        <taxon>Eukaryota</taxon>
        <taxon>Viridiplantae</taxon>
        <taxon>Chlorophyta</taxon>
        <taxon>core chlorophytes</taxon>
        <taxon>Chlorophyceae</taxon>
        <taxon>CS clade</taxon>
        <taxon>Chlamydomonadales</taxon>
        <taxon>Astrephomenaceae</taxon>
        <taxon>Astrephomene</taxon>
    </lineage>
</organism>
<evidence type="ECO:0000256" key="2">
    <source>
        <dbReference type="SAM" id="MobiDB-lite"/>
    </source>
</evidence>
<evidence type="ECO:0000313" key="4">
    <source>
        <dbReference type="EMBL" id="GFR45139.1"/>
    </source>
</evidence>
<keyword evidence="5" id="KW-1185">Reference proteome</keyword>
<feature type="region of interest" description="Disordered" evidence="2">
    <location>
        <begin position="1"/>
        <end position="25"/>
    </location>
</feature>
<dbReference type="GO" id="GO:0043565">
    <property type="term" value="F:sequence-specific DNA binding"/>
    <property type="evidence" value="ECO:0007669"/>
    <property type="project" value="InterPro"/>
</dbReference>
<gene>
    <name evidence="4" type="ORF">Agub_g6520</name>
</gene>
<dbReference type="SUPFAM" id="SSF57716">
    <property type="entry name" value="Glucocorticoid receptor-like (DNA-binding domain)"/>
    <property type="match status" value="1"/>
</dbReference>
<evidence type="ECO:0000313" key="5">
    <source>
        <dbReference type="Proteomes" id="UP001054857"/>
    </source>
</evidence>
<evidence type="ECO:0000259" key="3">
    <source>
        <dbReference type="PROSITE" id="PS50114"/>
    </source>
</evidence>
<feature type="non-terminal residue" evidence="4">
    <location>
        <position position="113"/>
    </location>
</feature>
<dbReference type="GO" id="GO:0008270">
    <property type="term" value="F:zinc ion binding"/>
    <property type="evidence" value="ECO:0007669"/>
    <property type="project" value="UniProtKB-KW"/>
</dbReference>
<keyword evidence="1" id="KW-0479">Metal-binding</keyword>
<dbReference type="PROSITE" id="PS00344">
    <property type="entry name" value="GATA_ZN_FINGER_1"/>
    <property type="match status" value="1"/>
</dbReference>
<dbReference type="InterPro" id="IPR013088">
    <property type="entry name" value="Znf_NHR/GATA"/>
</dbReference>
<dbReference type="Pfam" id="PF00320">
    <property type="entry name" value="GATA"/>
    <property type="match status" value="1"/>
</dbReference>
<dbReference type="SMART" id="SM00401">
    <property type="entry name" value="ZnF_GATA"/>
    <property type="match status" value="1"/>
</dbReference>
<dbReference type="PROSITE" id="PS50114">
    <property type="entry name" value="GATA_ZN_FINGER_2"/>
    <property type="match status" value="1"/>
</dbReference>
<feature type="domain" description="GATA-type" evidence="3">
    <location>
        <begin position="21"/>
        <end position="61"/>
    </location>
</feature>
<protein>
    <recommendedName>
        <fullName evidence="3">GATA-type domain-containing protein</fullName>
    </recommendedName>
</protein>
<dbReference type="GO" id="GO:0006355">
    <property type="term" value="P:regulation of DNA-templated transcription"/>
    <property type="evidence" value="ECO:0007669"/>
    <property type="project" value="InterPro"/>
</dbReference>
<dbReference type="Proteomes" id="UP001054857">
    <property type="component" value="Unassembled WGS sequence"/>
</dbReference>
<comment type="caution">
    <text evidence="4">The sequence shown here is derived from an EMBL/GenBank/DDBJ whole genome shotgun (WGS) entry which is preliminary data.</text>
</comment>
<feature type="non-terminal residue" evidence="4">
    <location>
        <position position="1"/>
    </location>
</feature>
<dbReference type="AlphaFoldDB" id="A0AAD3HKX4"/>
<dbReference type="Gene3D" id="3.30.50.10">
    <property type="entry name" value="Erythroid Transcription Factor GATA-1, subunit A"/>
    <property type="match status" value="1"/>
</dbReference>
<sequence length="113" mass="11739">NKHLHGFYGPLGTQSRQEAEGGVGRSCAECGTTSTYAWRGHKQRPGLMVCNACHLRYKRAGTYARNRDGSPRPNVQQDAAAAKPAGGITPGTSAAGAALPKGDLAADAPVRPP</sequence>
<keyword evidence="1" id="KW-0863">Zinc-finger</keyword>
<accession>A0AAD3HKX4</accession>
<proteinExistence type="predicted"/>
<dbReference type="InterPro" id="IPR000679">
    <property type="entry name" value="Znf_GATA"/>
</dbReference>
<evidence type="ECO:0000256" key="1">
    <source>
        <dbReference type="PROSITE-ProRule" id="PRU00094"/>
    </source>
</evidence>
<dbReference type="EMBL" id="BMAR01000009">
    <property type="protein sequence ID" value="GFR45139.1"/>
    <property type="molecule type" value="Genomic_DNA"/>
</dbReference>
<name>A0AAD3HKX4_9CHLO</name>
<reference evidence="4 5" key="1">
    <citation type="journal article" date="2021" name="Sci. Rep.">
        <title>Genome sequencing of the multicellular alga Astrephomene provides insights into convergent evolution of germ-soma differentiation.</title>
        <authorList>
            <person name="Yamashita S."/>
            <person name="Yamamoto K."/>
            <person name="Matsuzaki R."/>
            <person name="Suzuki S."/>
            <person name="Yamaguchi H."/>
            <person name="Hirooka S."/>
            <person name="Minakuchi Y."/>
            <person name="Miyagishima S."/>
            <person name="Kawachi M."/>
            <person name="Toyoda A."/>
            <person name="Nozaki H."/>
        </authorList>
    </citation>
    <scope>NUCLEOTIDE SEQUENCE [LARGE SCALE GENOMIC DNA]</scope>
    <source>
        <strain evidence="4 5">NIES-4017</strain>
    </source>
</reference>
<keyword evidence="1" id="KW-0862">Zinc</keyword>